<dbReference type="EMBL" id="BPVZ01000041">
    <property type="protein sequence ID" value="GKV14693.1"/>
    <property type="molecule type" value="Genomic_DNA"/>
</dbReference>
<keyword evidence="1" id="KW-0812">Transmembrane</keyword>
<evidence type="ECO:0000313" key="3">
    <source>
        <dbReference type="Proteomes" id="UP001054252"/>
    </source>
</evidence>
<keyword evidence="1" id="KW-1133">Transmembrane helix</keyword>
<evidence type="ECO:0000313" key="2">
    <source>
        <dbReference type="EMBL" id="GKV14693.1"/>
    </source>
</evidence>
<keyword evidence="3" id="KW-1185">Reference proteome</keyword>
<reference evidence="2 3" key="1">
    <citation type="journal article" date="2021" name="Commun. Biol.">
        <title>The genome of Shorea leprosula (Dipterocarpaceae) highlights the ecological relevance of drought in aseasonal tropical rainforests.</title>
        <authorList>
            <person name="Ng K.K.S."/>
            <person name="Kobayashi M.J."/>
            <person name="Fawcett J.A."/>
            <person name="Hatakeyama M."/>
            <person name="Paape T."/>
            <person name="Ng C.H."/>
            <person name="Ang C.C."/>
            <person name="Tnah L.H."/>
            <person name="Lee C.T."/>
            <person name="Nishiyama T."/>
            <person name="Sese J."/>
            <person name="O'Brien M.J."/>
            <person name="Copetti D."/>
            <person name="Mohd Noor M.I."/>
            <person name="Ong R.C."/>
            <person name="Putra M."/>
            <person name="Sireger I.Z."/>
            <person name="Indrioko S."/>
            <person name="Kosugi Y."/>
            <person name="Izuno A."/>
            <person name="Isagi Y."/>
            <person name="Lee S.L."/>
            <person name="Shimizu K.K."/>
        </authorList>
    </citation>
    <scope>NUCLEOTIDE SEQUENCE [LARGE SCALE GENOMIC DNA]</scope>
    <source>
        <strain evidence="2">214</strain>
    </source>
</reference>
<evidence type="ECO:0000256" key="1">
    <source>
        <dbReference type="SAM" id="Phobius"/>
    </source>
</evidence>
<feature type="transmembrane region" description="Helical" evidence="1">
    <location>
        <begin position="12"/>
        <end position="35"/>
    </location>
</feature>
<dbReference type="AlphaFoldDB" id="A0AAV5JJC5"/>
<organism evidence="2 3">
    <name type="scientific">Rubroshorea leprosula</name>
    <dbReference type="NCBI Taxonomy" id="152421"/>
    <lineage>
        <taxon>Eukaryota</taxon>
        <taxon>Viridiplantae</taxon>
        <taxon>Streptophyta</taxon>
        <taxon>Embryophyta</taxon>
        <taxon>Tracheophyta</taxon>
        <taxon>Spermatophyta</taxon>
        <taxon>Magnoliopsida</taxon>
        <taxon>eudicotyledons</taxon>
        <taxon>Gunneridae</taxon>
        <taxon>Pentapetalae</taxon>
        <taxon>rosids</taxon>
        <taxon>malvids</taxon>
        <taxon>Malvales</taxon>
        <taxon>Dipterocarpaceae</taxon>
        <taxon>Rubroshorea</taxon>
    </lineage>
</organism>
<name>A0AAV5JJC5_9ROSI</name>
<dbReference type="Proteomes" id="UP001054252">
    <property type="component" value="Unassembled WGS sequence"/>
</dbReference>
<accession>A0AAV5JJC5</accession>
<proteinExistence type="predicted"/>
<keyword evidence="1" id="KW-0472">Membrane</keyword>
<gene>
    <name evidence="2" type="ORF">SLEP1_g25525</name>
</gene>
<protein>
    <submittedName>
        <fullName evidence="2">Uncharacterized protein</fullName>
    </submittedName>
</protein>
<sequence length="38" mass="4451">MKCFSELRAYTLLIAGFFLPSLFQTLLCGLCQHSFQWH</sequence>
<comment type="caution">
    <text evidence="2">The sequence shown here is derived from an EMBL/GenBank/DDBJ whole genome shotgun (WGS) entry which is preliminary data.</text>
</comment>